<evidence type="ECO:0000313" key="3">
    <source>
        <dbReference type="Proteomes" id="UP000008043"/>
    </source>
</evidence>
<keyword evidence="1" id="KW-0732">Signal</keyword>
<evidence type="ECO:0000313" key="2">
    <source>
        <dbReference type="EMBL" id="CCK30316.1"/>
    </source>
</evidence>
<gene>
    <name evidence="2" type="ORF">BN159_5937</name>
</gene>
<dbReference type="EMBL" id="HE971709">
    <property type="protein sequence ID" value="CCK30316.1"/>
    <property type="molecule type" value="Genomic_DNA"/>
</dbReference>
<dbReference type="HOGENOM" id="CLU_057125_0_0_11"/>
<feature type="chain" id="PRO_5038573151" evidence="1">
    <location>
        <begin position="25"/>
        <end position="310"/>
    </location>
</feature>
<dbReference type="OrthoDB" id="4053327at2"/>
<sequence length="310" mass="35265">MRRDRVRPRIASAIVGVVAALAVAACDAQPSEPRPSAASAQALTEREKDLLHDAEQQLTRSCMAARGFRMWPVPRRSLPEDRDFPYAIDDVRWAARHGYGSDMQARREQVRAADPNRRYFERLGTADRQRALAAYHGDQSADRLEVRDPNGMTVGRIADGCVAEAEERLYGDLSAWFRADVITGAFPALRQQQVTADDEFKAVVRKWSACMRERGLQYRDPYQARASFLDTTAATRTTNRHRQEVRTAVAEAECARDVGLTATARRLDQHYDARLRDQYRDEVRTRLRLERAALARARTILPNDRPRSDQ</sequence>
<reference evidence="2 3" key="1">
    <citation type="journal article" date="2012" name="J. Bacteriol.">
        <title>Genome sequence of the bacterium Streptomyces davawensis JCM 4913 and heterologous production of the unique antibiotic roseoflavin.</title>
        <authorList>
            <person name="Jankowitsch F."/>
            <person name="Schwarz J."/>
            <person name="Ruckert C."/>
            <person name="Gust B."/>
            <person name="Szczepanowski R."/>
            <person name="Blom J."/>
            <person name="Pelzer S."/>
            <person name="Kalinowski J."/>
            <person name="Mack M."/>
        </authorList>
    </citation>
    <scope>NUCLEOTIDE SEQUENCE [LARGE SCALE GENOMIC DNA]</scope>
    <source>
        <strain evidence="3">DSM 101723 / JCM 4913 / KCC S-0913 / 768</strain>
    </source>
</reference>
<proteinExistence type="predicted"/>
<feature type="signal peptide" evidence="1">
    <location>
        <begin position="1"/>
        <end position="24"/>
    </location>
</feature>
<accession>K4R245</accession>
<dbReference type="PROSITE" id="PS51257">
    <property type="entry name" value="PROKAR_LIPOPROTEIN"/>
    <property type="match status" value="1"/>
</dbReference>
<dbReference type="AlphaFoldDB" id="K4R245"/>
<keyword evidence="3" id="KW-1185">Reference proteome</keyword>
<dbReference type="STRING" id="1214101.BN159_5937"/>
<organism evidence="2 3">
    <name type="scientific">Streptomyces davaonensis (strain DSM 101723 / JCM 4913 / KCC S-0913 / 768)</name>
    <dbReference type="NCBI Taxonomy" id="1214101"/>
    <lineage>
        <taxon>Bacteria</taxon>
        <taxon>Bacillati</taxon>
        <taxon>Actinomycetota</taxon>
        <taxon>Actinomycetes</taxon>
        <taxon>Kitasatosporales</taxon>
        <taxon>Streptomycetaceae</taxon>
        <taxon>Streptomyces</taxon>
    </lineage>
</organism>
<dbReference type="Proteomes" id="UP000008043">
    <property type="component" value="Chromosome"/>
</dbReference>
<dbReference type="KEGG" id="sdv:BN159_5937"/>
<dbReference type="PATRIC" id="fig|1214101.3.peg.6021"/>
<dbReference type="eggNOG" id="ENOG5033CXJ">
    <property type="taxonomic scope" value="Bacteria"/>
</dbReference>
<evidence type="ECO:0000256" key="1">
    <source>
        <dbReference type="SAM" id="SignalP"/>
    </source>
</evidence>
<name>K4R245_STRDJ</name>
<dbReference type="RefSeq" id="WP_015660652.1">
    <property type="nucleotide sequence ID" value="NC_020504.1"/>
</dbReference>
<protein>
    <submittedName>
        <fullName evidence="2">Putative secreted protein</fullName>
    </submittedName>
</protein>